<keyword evidence="6 10" id="KW-1133">Transmembrane helix</keyword>
<keyword evidence="7" id="KW-0406">Ion transport</keyword>
<evidence type="ECO:0000256" key="6">
    <source>
        <dbReference type="ARBA" id="ARBA00022989"/>
    </source>
</evidence>
<dbReference type="PANTHER" id="PTHR16228">
    <property type="entry name" value="DIVALENT CATION TRANSPORTER SOLUTE CARRIER FAMILY 41"/>
    <property type="match status" value="1"/>
</dbReference>
<proteinExistence type="inferred from homology"/>
<comment type="caution">
    <text evidence="12">The sequence shown here is derived from an EMBL/GenBank/DDBJ whole genome shotgun (WGS) entry which is preliminary data.</text>
</comment>
<feature type="transmembrane region" description="Helical" evidence="10">
    <location>
        <begin position="166"/>
        <end position="191"/>
    </location>
</feature>
<dbReference type="Pfam" id="PF01769">
    <property type="entry name" value="MgtE"/>
    <property type="match status" value="2"/>
</dbReference>
<evidence type="ECO:0000256" key="2">
    <source>
        <dbReference type="ARBA" id="ARBA00009749"/>
    </source>
</evidence>
<organism evidence="12 13">
    <name type="scientific">Mycena pura</name>
    <dbReference type="NCBI Taxonomy" id="153505"/>
    <lineage>
        <taxon>Eukaryota</taxon>
        <taxon>Fungi</taxon>
        <taxon>Dikarya</taxon>
        <taxon>Basidiomycota</taxon>
        <taxon>Agaricomycotina</taxon>
        <taxon>Agaricomycetes</taxon>
        <taxon>Agaricomycetidae</taxon>
        <taxon>Agaricales</taxon>
        <taxon>Marasmiineae</taxon>
        <taxon>Mycenaceae</taxon>
        <taxon>Mycena</taxon>
    </lineage>
</organism>
<feature type="domain" description="SLC41A/MgtE integral membrane" evidence="11">
    <location>
        <begin position="125"/>
        <end position="288"/>
    </location>
</feature>
<feature type="transmembrane region" description="Helical" evidence="10">
    <location>
        <begin position="333"/>
        <end position="355"/>
    </location>
</feature>
<dbReference type="SUPFAM" id="SSF161093">
    <property type="entry name" value="MgtE membrane domain-like"/>
    <property type="match status" value="2"/>
</dbReference>
<comment type="similarity">
    <text evidence="2">Belongs to the SLC41A transporter family.</text>
</comment>
<evidence type="ECO:0000256" key="7">
    <source>
        <dbReference type="ARBA" id="ARBA00023065"/>
    </source>
</evidence>
<feature type="region of interest" description="Disordered" evidence="9">
    <location>
        <begin position="202"/>
        <end position="224"/>
    </location>
</feature>
<evidence type="ECO:0000259" key="11">
    <source>
        <dbReference type="Pfam" id="PF01769"/>
    </source>
</evidence>
<dbReference type="InterPro" id="IPR036739">
    <property type="entry name" value="SLC41_membr_dom_sf"/>
</dbReference>
<feature type="domain" description="SLC41A/MgtE integral membrane" evidence="11">
    <location>
        <begin position="367"/>
        <end position="492"/>
    </location>
</feature>
<evidence type="ECO:0000256" key="3">
    <source>
        <dbReference type="ARBA" id="ARBA00022448"/>
    </source>
</evidence>
<dbReference type="GO" id="GO:0008324">
    <property type="term" value="F:monoatomic cation transmembrane transporter activity"/>
    <property type="evidence" value="ECO:0007669"/>
    <property type="project" value="InterPro"/>
</dbReference>
<sequence>MEHDIELARIKVSIGDSHDPVFSSQNGTKNTDEPSVNEESDSDEEDLIIEDGSRSLLRSTRSPRLPTASKDFKSAKLWPQIKSIVIESAPTLLFTTTGLLFTGELLDHVSRWRAMREVDQLIMIVPVILNLKGNLEMNLSARLGTAANVGELDDPPARRTIIVGNLALLQVQATVVSFVAAGVSLVLGLVVPRNAEVQEALVSRNPRRPLRNPRQSRQSGDPRKSGFPTFIMVASSAMVAACLSSVLLGSFMCGLVVLCRHFGLDPDNIAPPIASCLGDLVTLVLLALVSSVLVIFLPTPIPFTIAILVVLSAFSCFLYTRRNTTVAPLLTQGWAPLFGAMVISSCTGIVLDLFVSRYAGFALLSVVISGLPGAVGAIFASRLSTRLHAAAIGAPTQPEPSPRTVMLTLLAVTLPVEIIFLAVLTGLGWLRLPFVFFVFSVVSFCIAVSASLFIARALVDFLWKRNLDPDMYALPIHSALMDLIGQLLLVVCYEIVSLLGAKV</sequence>
<feature type="transmembrane region" description="Helical" evidence="10">
    <location>
        <begin position="404"/>
        <end position="430"/>
    </location>
</feature>
<evidence type="ECO:0000313" key="12">
    <source>
        <dbReference type="EMBL" id="KAJ7221575.1"/>
    </source>
</evidence>
<keyword evidence="3" id="KW-0813">Transport</keyword>
<dbReference type="InterPro" id="IPR006667">
    <property type="entry name" value="SLC41_membr_dom"/>
</dbReference>
<evidence type="ECO:0000256" key="10">
    <source>
        <dbReference type="SAM" id="Phobius"/>
    </source>
</evidence>
<name>A0AAD6YJB4_9AGAR</name>
<evidence type="ECO:0000313" key="13">
    <source>
        <dbReference type="Proteomes" id="UP001219525"/>
    </source>
</evidence>
<keyword evidence="13" id="KW-1185">Reference proteome</keyword>
<feature type="transmembrane region" description="Helical" evidence="10">
    <location>
        <begin position="230"/>
        <end position="259"/>
    </location>
</feature>
<dbReference type="EMBL" id="JARJCW010000008">
    <property type="protein sequence ID" value="KAJ7221575.1"/>
    <property type="molecule type" value="Genomic_DNA"/>
</dbReference>
<evidence type="ECO:0000256" key="8">
    <source>
        <dbReference type="ARBA" id="ARBA00023136"/>
    </source>
</evidence>
<accession>A0AAD6YJB4</accession>
<feature type="transmembrane region" description="Helical" evidence="10">
    <location>
        <begin position="480"/>
        <end position="501"/>
    </location>
</feature>
<dbReference type="Gene3D" id="1.10.357.20">
    <property type="entry name" value="SLC41 divalent cation transporters, integral membrane domain"/>
    <property type="match status" value="2"/>
</dbReference>
<comment type="subcellular location">
    <subcellularLocation>
        <location evidence="1">Membrane</location>
        <topology evidence="1">Multi-pass membrane protein</topology>
    </subcellularLocation>
</comment>
<keyword evidence="5" id="KW-0460">Magnesium</keyword>
<keyword evidence="4 10" id="KW-0812">Transmembrane</keyword>
<reference evidence="12" key="1">
    <citation type="submission" date="2023-03" db="EMBL/GenBank/DDBJ databases">
        <title>Massive genome expansion in bonnet fungi (Mycena s.s.) driven by repeated elements and novel gene families across ecological guilds.</title>
        <authorList>
            <consortium name="Lawrence Berkeley National Laboratory"/>
            <person name="Harder C.B."/>
            <person name="Miyauchi S."/>
            <person name="Viragh M."/>
            <person name="Kuo A."/>
            <person name="Thoen E."/>
            <person name="Andreopoulos B."/>
            <person name="Lu D."/>
            <person name="Skrede I."/>
            <person name="Drula E."/>
            <person name="Henrissat B."/>
            <person name="Morin E."/>
            <person name="Kohler A."/>
            <person name="Barry K."/>
            <person name="LaButti K."/>
            <person name="Morin E."/>
            <person name="Salamov A."/>
            <person name="Lipzen A."/>
            <person name="Mereny Z."/>
            <person name="Hegedus B."/>
            <person name="Baldrian P."/>
            <person name="Stursova M."/>
            <person name="Weitz H."/>
            <person name="Taylor A."/>
            <person name="Grigoriev I.V."/>
            <person name="Nagy L.G."/>
            <person name="Martin F."/>
            <person name="Kauserud H."/>
        </authorList>
    </citation>
    <scope>NUCLEOTIDE SEQUENCE</scope>
    <source>
        <strain evidence="12">9144</strain>
    </source>
</reference>
<protein>
    <submittedName>
        <fullName evidence="12">Mg transporter</fullName>
    </submittedName>
</protein>
<feature type="transmembrane region" description="Helical" evidence="10">
    <location>
        <begin position="361"/>
        <end position="383"/>
    </location>
</feature>
<evidence type="ECO:0000256" key="5">
    <source>
        <dbReference type="ARBA" id="ARBA00022842"/>
    </source>
</evidence>
<dbReference type="AlphaFoldDB" id="A0AAD6YJB4"/>
<evidence type="ECO:0000256" key="9">
    <source>
        <dbReference type="SAM" id="MobiDB-lite"/>
    </source>
</evidence>
<dbReference type="GO" id="GO:0005886">
    <property type="term" value="C:plasma membrane"/>
    <property type="evidence" value="ECO:0007669"/>
    <property type="project" value="TreeGrafter"/>
</dbReference>
<evidence type="ECO:0000256" key="4">
    <source>
        <dbReference type="ARBA" id="ARBA00022692"/>
    </source>
</evidence>
<gene>
    <name evidence="12" type="ORF">GGX14DRAFT_670270</name>
</gene>
<feature type="compositionally biased region" description="Acidic residues" evidence="9">
    <location>
        <begin position="35"/>
        <end position="48"/>
    </location>
</feature>
<dbReference type="InterPro" id="IPR045349">
    <property type="entry name" value="SLC41A1-3"/>
</dbReference>
<feature type="region of interest" description="Disordered" evidence="9">
    <location>
        <begin position="16"/>
        <end position="48"/>
    </location>
</feature>
<evidence type="ECO:0000256" key="1">
    <source>
        <dbReference type="ARBA" id="ARBA00004141"/>
    </source>
</evidence>
<dbReference type="PANTHER" id="PTHR16228:SF7">
    <property type="entry name" value="SLC41A_MGTE INTEGRAL MEMBRANE DOMAIN-CONTAINING PROTEIN"/>
    <property type="match status" value="1"/>
</dbReference>
<dbReference type="Proteomes" id="UP001219525">
    <property type="component" value="Unassembled WGS sequence"/>
</dbReference>
<keyword evidence="8 10" id="KW-0472">Membrane</keyword>
<feature type="transmembrane region" description="Helical" evidence="10">
    <location>
        <begin position="436"/>
        <end position="459"/>
    </location>
</feature>
<feature type="non-terminal residue" evidence="12">
    <location>
        <position position="503"/>
    </location>
</feature>
<feature type="transmembrane region" description="Helical" evidence="10">
    <location>
        <begin position="303"/>
        <end position="321"/>
    </location>
</feature>